<dbReference type="InterPro" id="IPR032675">
    <property type="entry name" value="LRR_dom_sf"/>
</dbReference>
<reference evidence="1" key="1">
    <citation type="submission" date="2023-03" db="EMBL/GenBank/DDBJ databases">
        <title>Massive genome expansion in bonnet fungi (Mycena s.s.) driven by repeated elements and novel gene families across ecological guilds.</title>
        <authorList>
            <consortium name="Lawrence Berkeley National Laboratory"/>
            <person name="Harder C.B."/>
            <person name="Miyauchi S."/>
            <person name="Viragh M."/>
            <person name="Kuo A."/>
            <person name="Thoen E."/>
            <person name="Andreopoulos B."/>
            <person name="Lu D."/>
            <person name="Skrede I."/>
            <person name="Drula E."/>
            <person name="Henrissat B."/>
            <person name="Morin E."/>
            <person name="Kohler A."/>
            <person name="Barry K."/>
            <person name="LaButti K."/>
            <person name="Morin E."/>
            <person name="Salamov A."/>
            <person name="Lipzen A."/>
            <person name="Mereny Z."/>
            <person name="Hegedus B."/>
            <person name="Baldrian P."/>
            <person name="Stursova M."/>
            <person name="Weitz H."/>
            <person name="Taylor A."/>
            <person name="Grigoriev I.V."/>
            <person name="Nagy L.G."/>
            <person name="Martin F."/>
            <person name="Kauserud H."/>
        </authorList>
    </citation>
    <scope>NUCLEOTIDE SEQUENCE</scope>
    <source>
        <strain evidence="1">9144</strain>
    </source>
</reference>
<sequence>MAIPCEKCGYQNGERAGTGSAITSTAGQRAALAQIDAEILEFKEYANARIAALEEKRQSVAASLALVVYPVLTLPAEITSCFFIECLPPHGRVRPSPSRAPLLLAQVCRHWREVALFTGALWSSFDYVLHEDELYDDMGIPPWKKSLVECWLSRSRGHALSWTIRRSWDESPPIPPLSPNILSRLWRLEVDLPEPCFNELVPLHTPLPQLQCLAAHLAPKDLQNILRCAPQLRELNITSMDDTRYNLVSQTIVKVEILGYIPVETFLGILNNCPLLSHFSCQVHPTTVHNPTPTTFRSLQSLNIVDADVLKFLTLPNLTCLEFISVKKHVFHAFVSRSSCNIRELHIIEERDDSWEALKIPSVQTLEVNTENKEKTLANLLRCLDPNLSSLLPQLRHLRISTLPEIDINLGRIIDMVGHRRNAANMVELQSVSIIVELGDPEDPDAWWHFGDTIASQIRRLNSFGLKFTIQINTDDDSEVMIFPDKTVDPCKNFYLT</sequence>
<organism evidence="1 2">
    <name type="scientific">Mycena pura</name>
    <dbReference type="NCBI Taxonomy" id="153505"/>
    <lineage>
        <taxon>Eukaryota</taxon>
        <taxon>Fungi</taxon>
        <taxon>Dikarya</taxon>
        <taxon>Basidiomycota</taxon>
        <taxon>Agaricomycotina</taxon>
        <taxon>Agaricomycetes</taxon>
        <taxon>Agaricomycetidae</taxon>
        <taxon>Agaricales</taxon>
        <taxon>Marasmiineae</taxon>
        <taxon>Mycenaceae</taxon>
        <taxon>Mycena</taxon>
    </lineage>
</organism>
<keyword evidence="2" id="KW-1185">Reference proteome</keyword>
<proteinExistence type="predicted"/>
<gene>
    <name evidence="1" type="ORF">GGX14DRAFT_701469</name>
</gene>
<dbReference type="Gene3D" id="3.80.10.10">
    <property type="entry name" value="Ribonuclease Inhibitor"/>
    <property type="match status" value="1"/>
</dbReference>
<name>A0AAD6URE8_9AGAR</name>
<dbReference type="EMBL" id="JARJCW010000125">
    <property type="protein sequence ID" value="KAJ7192032.1"/>
    <property type="molecule type" value="Genomic_DNA"/>
</dbReference>
<dbReference type="AlphaFoldDB" id="A0AAD6URE8"/>
<comment type="caution">
    <text evidence="1">The sequence shown here is derived from an EMBL/GenBank/DDBJ whole genome shotgun (WGS) entry which is preliminary data.</text>
</comment>
<evidence type="ECO:0000313" key="2">
    <source>
        <dbReference type="Proteomes" id="UP001219525"/>
    </source>
</evidence>
<evidence type="ECO:0000313" key="1">
    <source>
        <dbReference type="EMBL" id="KAJ7192032.1"/>
    </source>
</evidence>
<evidence type="ECO:0008006" key="3">
    <source>
        <dbReference type="Google" id="ProtNLM"/>
    </source>
</evidence>
<protein>
    <recommendedName>
        <fullName evidence="3">F-box domain-containing protein</fullName>
    </recommendedName>
</protein>
<dbReference type="Proteomes" id="UP001219525">
    <property type="component" value="Unassembled WGS sequence"/>
</dbReference>
<accession>A0AAD6URE8</accession>